<sequence>MVDDQKPQNQHYVPQYYFRFFSADENSICMLLRKNGKVIYPAAIDTQSSKNNFYGSIETEANITDFDTKYAKNHYSILEVLRTESVDKLSREHINTLIENILFQRERTLTYRSNEMPVRDFYKNFLQPQIDDLVNYDSGHSQEATDAVRQAMKQVLSSFSDPKITQYVNLMCVPDKVDEVSDLKLIILKNTTSRPFIFSDSPVSFTNIALSDYKCSKLGNINLGLMVFFPLSPSLLAFLYDTEAYEITGGSASIVIDIHNEEDVHQINKLQIHESYNSVYFGSHIHENYLTSLWQEETNRLSREMKSVTPAPEITLNGMHTGRIVHGISHPEPNFYPDLSFITLKDLSNSYIPYRSSFIQSQLPPGIEVPNLNHLIDRFSDQDDPVE</sequence>
<name>A0AAW7CHL1_9GAMM</name>
<dbReference type="Pfam" id="PF14022">
    <property type="entry name" value="DUF4238"/>
    <property type="match status" value="1"/>
</dbReference>
<dbReference type="RefSeq" id="WP_286038709.1">
    <property type="nucleotide sequence ID" value="NZ_JASVWJ010000001.1"/>
</dbReference>
<reference evidence="1" key="1">
    <citation type="submission" date="2023-06" db="EMBL/GenBank/DDBJ databases">
        <title>Acute promotion of culturable opportunistic pathogens and persistent increase of antibiotic resistance following antibiotic exposure in mouse gut microbiota.</title>
        <authorList>
            <person name="Li L."/>
            <person name="Wang B."/>
            <person name="Sun Y."/>
            <person name="Wang M."/>
            <person name="Xu H."/>
        </authorList>
    </citation>
    <scope>NUCLEOTIDE SEQUENCE</scope>
    <source>
        <strain evidence="1">EPA10_1</strain>
    </source>
</reference>
<dbReference type="InterPro" id="IPR025332">
    <property type="entry name" value="DUF4238"/>
</dbReference>
<dbReference type="EMBL" id="JASVWL010000001">
    <property type="protein sequence ID" value="MDL5353744.1"/>
    <property type="molecule type" value="Genomic_DNA"/>
</dbReference>
<evidence type="ECO:0000313" key="2">
    <source>
        <dbReference type="Proteomes" id="UP001224739"/>
    </source>
</evidence>
<dbReference type="GeneID" id="83611102"/>
<protein>
    <submittedName>
        <fullName evidence="1">DUF4238 domain-containing protein</fullName>
    </submittedName>
</protein>
<gene>
    <name evidence="1" type="ORF">QSH02_02665</name>
</gene>
<proteinExistence type="predicted"/>
<dbReference type="Proteomes" id="UP001224739">
    <property type="component" value="Unassembled WGS sequence"/>
</dbReference>
<evidence type="ECO:0000313" key="1">
    <source>
        <dbReference type="EMBL" id="MDL5353744.1"/>
    </source>
</evidence>
<comment type="caution">
    <text evidence="1">The sequence shown here is derived from an EMBL/GenBank/DDBJ whole genome shotgun (WGS) entry which is preliminary data.</text>
</comment>
<accession>A0AAW7CHL1</accession>
<dbReference type="AlphaFoldDB" id="A0AAW7CHL1"/>
<organism evidence="1 2">
    <name type="scientific">Proteus faecis</name>
    <dbReference type="NCBI Taxonomy" id="2050967"/>
    <lineage>
        <taxon>Bacteria</taxon>
        <taxon>Pseudomonadati</taxon>
        <taxon>Pseudomonadota</taxon>
        <taxon>Gammaproteobacteria</taxon>
        <taxon>Enterobacterales</taxon>
        <taxon>Morganellaceae</taxon>
        <taxon>Proteus</taxon>
    </lineage>
</organism>